<dbReference type="Proteomes" id="UP000186583">
    <property type="component" value="Unassembled WGS sequence"/>
</dbReference>
<evidence type="ECO:0000256" key="11">
    <source>
        <dbReference type="ARBA" id="ARBA00023295"/>
    </source>
</evidence>
<evidence type="ECO:0000256" key="15">
    <source>
        <dbReference type="SAM" id="SignalP"/>
    </source>
</evidence>
<dbReference type="GO" id="GO:0008061">
    <property type="term" value="F:chitin binding"/>
    <property type="evidence" value="ECO:0007669"/>
    <property type="project" value="UniProtKB-UniRule"/>
</dbReference>
<dbReference type="SUPFAM" id="SSF57016">
    <property type="entry name" value="Plant lectins/antimicrobial peptides"/>
    <property type="match status" value="1"/>
</dbReference>
<sequence>MRILSRSSFELFAPFVFLINITLFLHSFQVSAQQNALCNESNPCRVGCCGPFGVCGFGDEYCGDGCSSNCNATAECGVHAAEDNFDCPINVCCSKHGFCGTTEDFCSDGCQPNSDGGGCGSPERKSCSVNADPLTYKRRIAYYELFTRGRDCGVKEPEDLPLAPLTHLNLAFVNFGSDYELIDEHSDWIRRLVLRKIKYPNLRINIAIGGWAFNDPPTATYFSDMASSYDGRRTFIRSVVNFLRNYGLDGVDIDWEYPGALDRGGRPQDVSSYVQLLAELRDAFETEGTGWEISIAIPSSYWYLRGFNLANLQRQVNYFNLMSYDIYGMWDLDNEWTGPYLRGHTDWNMIDNGLDLLWRNGIEPENVVMGFGFYGRSFTMSDPSCFQPDGVCRFRTGGMPGSCSDTAGVLTYQEIASRNSTLDVETFYDPESTVLYNVFGGSQWVSYDNAVSFKAKLERLSSRCLSGLMIWAIDQDTSDFTAMSELFGDYSHLQLEGLDHDSADRLSDLFGQFTGQDCFVTEKCTDGTSGERGPGQVCPAGTMSVETAHNPAQRHPMPLSGGKCKKGWYRHICCPKSSMPQDCEWNGEPERNVFGCSGKCGAGTFQLNTDTAIEATGNKQCYSGKRSLCCRSTKVIDDCIWSGCQGPLSPIQNPQCPEGYDYQTFRYNKPDGAGLCREEYVSPVSGKKGSPLMEPFKSALCCPKGRSYSNCNWANDPKSPPAIVYGDPTPYCLPQPCKQTQVEIADALNPPRSTALGGGRYEMSCDGVSLPANYDPLIGFCCAPPSTWNKDWPVDPERLYELHFNNPDTDKAIWQYDTQYESNDRDPIRSDGTVPDGTDSYGFMMLNGKEEAIDDNFQKSHTVVRRTAAIPKLKRDILTRNQTIMDNVFAHTEETFHVYCNFPPGSEECDAVWKGGVEDTIIRLPDHVGEGPFARIVSMRLANPDFQLPKHHLEHRSLDGIPENPVYEVTVDYNFHLARQDRGPVQIRVDFTNLLGYWSELTDSEADQGSARRVKRDIPDDGFTMIHFRERVAKAEALEQRLPKRSGDTIFTTVPLEAEPVNAAGDRCVVPRDSSVAKRWWGTFTRWLAKLTTVEKSEVGDLPMGWADKINLFKASWGCPGKSWSANLRMDLEAEITMQSTYAYYYSGTFIPPSKPDVFFFFGIQPEAYVGLKMVGNAELRYTTNKKKIVDTLGYPGLAVKGIAAVGPTLDIYGQINGYVNIHGEAKAGARLTFDKSRVFWPQDSSDVDKYDEILDLGLQEEPKKPRGLDVTPTFEAGVQVKAEIDVIVQPEANVGIQIGGGSYTAGRTLISAQITAFMTGILQFIATGTANTQTGRFDYSYGSYFYYQLGFRAKATVLEWANWALKDRLAYTPDPRKYTIYKSSGSIDLRGNRKRMVKLIDRSTTEVDEEQCYANGTMADNALLDPMYLFKRQDDDSMDLGTSSFGIITAEY</sequence>
<dbReference type="InterPro" id="IPR036861">
    <property type="entry name" value="Endochitinase-like_sf"/>
</dbReference>
<evidence type="ECO:0000256" key="13">
    <source>
        <dbReference type="PROSITE-ProRule" id="PRU00261"/>
    </source>
</evidence>
<reference evidence="18 19" key="1">
    <citation type="submission" date="2016-11" db="EMBL/GenBank/DDBJ databases">
        <title>Draft Genome Assembly of Colletotrichum chlorophyti a pathogen of herbaceous plants.</title>
        <authorList>
            <person name="Gan P."/>
            <person name="Narusaka M."/>
            <person name="Tsushima A."/>
            <person name="Narusaka Y."/>
            <person name="Takano Y."/>
            <person name="Shirasu K."/>
        </authorList>
    </citation>
    <scope>NUCLEOTIDE SEQUENCE [LARGE SCALE GENOMIC DNA]</scope>
    <source>
        <strain evidence="18 19">NTL11</strain>
    </source>
</reference>
<name>A0A1Q8RVA3_9PEZI</name>
<dbReference type="InterPro" id="IPR001223">
    <property type="entry name" value="Glyco_hydro18_cat"/>
</dbReference>
<dbReference type="PANTHER" id="PTHR47700:SF2">
    <property type="entry name" value="CHITINASE"/>
    <property type="match status" value="1"/>
</dbReference>
<evidence type="ECO:0000256" key="2">
    <source>
        <dbReference type="ARBA" id="ARBA00004613"/>
    </source>
</evidence>
<dbReference type="CDD" id="cd00035">
    <property type="entry name" value="ChtBD1"/>
    <property type="match status" value="1"/>
</dbReference>
<keyword evidence="12" id="KW-0624">Polysaccharide degradation</keyword>
<proteinExistence type="inferred from homology"/>
<evidence type="ECO:0000256" key="14">
    <source>
        <dbReference type="RuleBase" id="RU000489"/>
    </source>
</evidence>
<dbReference type="InterPro" id="IPR053214">
    <property type="entry name" value="LysM12-like"/>
</dbReference>
<feature type="domain" description="Chitin-binding type-1" evidence="16">
    <location>
        <begin position="32"/>
        <end position="72"/>
    </location>
</feature>
<dbReference type="InterPro" id="IPR018371">
    <property type="entry name" value="Chitin-binding_1_CS"/>
</dbReference>
<dbReference type="InterPro" id="IPR011583">
    <property type="entry name" value="Chitinase_II/V-like_cat"/>
</dbReference>
<dbReference type="EMBL" id="MPGH01000088">
    <property type="protein sequence ID" value="OLN88299.1"/>
    <property type="molecule type" value="Genomic_DNA"/>
</dbReference>
<organism evidence="18 19">
    <name type="scientific">Colletotrichum chlorophyti</name>
    <dbReference type="NCBI Taxonomy" id="708187"/>
    <lineage>
        <taxon>Eukaryota</taxon>
        <taxon>Fungi</taxon>
        <taxon>Dikarya</taxon>
        <taxon>Ascomycota</taxon>
        <taxon>Pezizomycotina</taxon>
        <taxon>Sordariomycetes</taxon>
        <taxon>Hypocreomycetidae</taxon>
        <taxon>Glomerellales</taxon>
        <taxon>Glomerellaceae</taxon>
        <taxon>Colletotrichum</taxon>
    </lineage>
</organism>
<dbReference type="PROSITE" id="PS51910">
    <property type="entry name" value="GH18_2"/>
    <property type="match status" value="1"/>
</dbReference>
<keyword evidence="13" id="KW-1015">Disulfide bond</keyword>
<comment type="subcellular location">
    <subcellularLocation>
        <location evidence="2">Secreted</location>
    </subcellularLocation>
</comment>
<evidence type="ECO:0000259" key="17">
    <source>
        <dbReference type="PROSITE" id="PS51910"/>
    </source>
</evidence>
<dbReference type="InterPro" id="IPR001002">
    <property type="entry name" value="Chitin-bd_1"/>
</dbReference>
<feature type="chain" id="PRO_5012570612" description="chitinase" evidence="15">
    <location>
        <begin position="33"/>
        <end position="1453"/>
    </location>
</feature>
<feature type="domain" description="GH18" evidence="17">
    <location>
        <begin position="137"/>
        <end position="490"/>
    </location>
</feature>
<feature type="disulfide bond" evidence="13">
    <location>
        <begin position="48"/>
        <end position="62"/>
    </location>
</feature>
<dbReference type="OrthoDB" id="73875at2759"/>
<dbReference type="Pfam" id="PF00704">
    <property type="entry name" value="Glyco_hydro_18"/>
    <property type="match status" value="1"/>
</dbReference>
<dbReference type="SUPFAM" id="SSF51445">
    <property type="entry name" value="(Trans)glycosidases"/>
    <property type="match status" value="1"/>
</dbReference>
<evidence type="ECO:0000256" key="4">
    <source>
        <dbReference type="ARBA" id="ARBA00012729"/>
    </source>
</evidence>
<dbReference type="GO" id="GO:0006032">
    <property type="term" value="P:chitin catabolic process"/>
    <property type="evidence" value="ECO:0007669"/>
    <property type="project" value="UniProtKB-KW"/>
</dbReference>
<accession>A0A1Q8RVA3</accession>
<evidence type="ECO:0000256" key="3">
    <source>
        <dbReference type="ARBA" id="ARBA00008682"/>
    </source>
</evidence>
<evidence type="ECO:0000256" key="9">
    <source>
        <dbReference type="ARBA" id="ARBA00023026"/>
    </source>
</evidence>
<keyword evidence="10" id="KW-0119">Carbohydrate metabolism</keyword>
<dbReference type="EC" id="3.2.1.14" evidence="4"/>
<dbReference type="InterPro" id="IPR017853">
    <property type="entry name" value="GH"/>
</dbReference>
<dbReference type="STRING" id="708187.A0A1Q8RVA3"/>
<dbReference type="PROSITE" id="PS50941">
    <property type="entry name" value="CHIT_BIND_I_2"/>
    <property type="match status" value="2"/>
</dbReference>
<evidence type="ECO:0000259" key="16">
    <source>
        <dbReference type="PROSITE" id="PS50941"/>
    </source>
</evidence>
<dbReference type="InterPro" id="IPR001579">
    <property type="entry name" value="Glyco_hydro_18_chit_AS"/>
</dbReference>
<feature type="disulfide bond" evidence="13">
    <location>
        <begin position="66"/>
        <end position="70"/>
    </location>
</feature>
<dbReference type="Pfam" id="PF00187">
    <property type="entry name" value="Chitin_bind_1"/>
    <property type="match status" value="1"/>
</dbReference>
<feature type="domain" description="Chitin-binding type-1" evidence="16">
    <location>
        <begin position="73"/>
        <end position="121"/>
    </location>
</feature>
<feature type="disulfide bond" evidence="13">
    <location>
        <begin position="92"/>
        <end position="106"/>
    </location>
</feature>
<keyword evidence="8" id="KW-0146">Chitin degradation</keyword>
<feature type="signal peptide" evidence="15">
    <location>
        <begin position="1"/>
        <end position="32"/>
    </location>
</feature>
<dbReference type="Gene3D" id="3.30.60.10">
    <property type="entry name" value="Endochitinase-like"/>
    <property type="match status" value="1"/>
</dbReference>
<evidence type="ECO:0000313" key="18">
    <source>
        <dbReference type="EMBL" id="OLN88299.1"/>
    </source>
</evidence>
<dbReference type="Gene3D" id="3.20.20.80">
    <property type="entry name" value="Glycosidases"/>
    <property type="match status" value="1"/>
</dbReference>
<dbReference type="GO" id="GO:0005576">
    <property type="term" value="C:extracellular region"/>
    <property type="evidence" value="ECO:0007669"/>
    <property type="project" value="UniProtKB-SubCell"/>
</dbReference>
<keyword evidence="11 14" id="KW-0326">Glycosidase</keyword>
<keyword evidence="7 14" id="KW-0378">Hydrolase</keyword>
<feature type="disulfide bond" evidence="13">
    <location>
        <begin position="87"/>
        <end position="99"/>
    </location>
</feature>
<evidence type="ECO:0000256" key="5">
    <source>
        <dbReference type="ARBA" id="ARBA00022525"/>
    </source>
</evidence>
<protein>
    <recommendedName>
        <fullName evidence="4">chitinase</fullName>
        <ecNumber evidence="4">3.2.1.14</ecNumber>
    </recommendedName>
</protein>
<dbReference type="InterPro" id="IPR029070">
    <property type="entry name" value="Chitinase_insertion_sf"/>
</dbReference>
<evidence type="ECO:0000256" key="8">
    <source>
        <dbReference type="ARBA" id="ARBA00023024"/>
    </source>
</evidence>
<keyword evidence="5" id="KW-0964">Secreted</keyword>
<dbReference type="SMART" id="SM00636">
    <property type="entry name" value="Glyco_18"/>
    <property type="match status" value="1"/>
</dbReference>
<keyword evidence="6 13" id="KW-0147">Chitin-binding</keyword>
<comment type="catalytic activity">
    <reaction evidence="1">
        <text>Random endo-hydrolysis of N-acetyl-beta-D-glucosaminide (1-&gt;4)-beta-linkages in chitin and chitodextrins.</text>
        <dbReference type="EC" id="3.2.1.14"/>
    </reaction>
</comment>
<evidence type="ECO:0000256" key="10">
    <source>
        <dbReference type="ARBA" id="ARBA00023277"/>
    </source>
</evidence>
<keyword evidence="19" id="KW-1185">Reference proteome</keyword>
<evidence type="ECO:0000256" key="1">
    <source>
        <dbReference type="ARBA" id="ARBA00000822"/>
    </source>
</evidence>
<keyword evidence="9" id="KW-0843">Virulence</keyword>
<dbReference type="SUPFAM" id="SSF54556">
    <property type="entry name" value="Chitinase insertion domain"/>
    <property type="match status" value="1"/>
</dbReference>
<evidence type="ECO:0000256" key="7">
    <source>
        <dbReference type="ARBA" id="ARBA00022801"/>
    </source>
</evidence>
<keyword evidence="15" id="KW-0732">Signal</keyword>
<dbReference type="PANTHER" id="PTHR47700">
    <property type="entry name" value="V CHITINASE, PUTATIVE (AFU_ORTHOLOGUE AFUA_6G13720)-RELATED"/>
    <property type="match status" value="1"/>
</dbReference>
<dbReference type="GO" id="GO:0008843">
    <property type="term" value="F:endochitinase activity"/>
    <property type="evidence" value="ECO:0007669"/>
    <property type="project" value="UniProtKB-EC"/>
</dbReference>
<dbReference type="Gene3D" id="3.10.50.10">
    <property type="match status" value="1"/>
</dbReference>
<evidence type="ECO:0000313" key="19">
    <source>
        <dbReference type="Proteomes" id="UP000186583"/>
    </source>
</evidence>
<evidence type="ECO:0000256" key="12">
    <source>
        <dbReference type="ARBA" id="ARBA00023326"/>
    </source>
</evidence>
<comment type="caution">
    <text evidence="18">The sequence shown here is derived from an EMBL/GenBank/DDBJ whole genome shotgun (WGS) entry which is preliminary data.</text>
</comment>
<dbReference type="PROSITE" id="PS00026">
    <property type="entry name" value="CHIT_BIND_I_1"/>
    <property type="match status" value="1"/>
</dbReference>
<dbReference type="SMART" id="SM00270">
    <property type="entry name" value="ChtBD1"/>
    <property type="match status" value="2"/>
</dbReference>
<evidence type="ECO:0000256" key="6">
    <source>
        <dbReference type="ARBA" id="ARBA00022669"/>
    </source>
</evidence>
<dbReference type="GO" id="GO:0000272">
    <property type="term" value="P:polysaccharide catabolic process"/>
    <property type="evidence" value="ECO:0007669"/>
    <property type="project" value="UniProtKB-KW"/>
</dbReference>
<dbReference type="PROSITE" id="PS01095">
    <property type="entry name" value="GH18_1"/>
    <property type="match status" value="1"/>
</dbReference>
<comment type="similarity">
    <text evidence="3">Belongs to the glycosyl hydrolase 18 family. Chitinase class V subfamily.</text>
</comment>
<gene>
    <name evidence="18" type="ORF">CCHL11_00422</name>
</gene>
<comment type="caution">
    <text evidence="13">Lacks conserved residue(s) required for the propagation of feature annotation.</text>
</comment>